<feature type="region of interest" description="Disordered" evidence="6">
    <location>
        <begin position="1"/>
        <end position="57"/>
    </location>
</feature>
<reference evidence="9" key="1">
    <citation type="submission" date="2016-11" db="UniProtKB">
        <authorList>
            <consortium name="WormBaseParasite"/>
        </authorList>
    </citation>
    <scope>IDENTIFICATION</scope>
</reference>
<evidence type="ECO:0000256" key="5">
    <source>
        <dbReference type="ARBA" id="ARBA00022801"/>
    </source>
</evidence>
<sequence length="508" mass="56977">FQFSRIFSWSGSAQTPEQQGQEQQSQASSPNSSSAGAVMRVHQSAMPSFSTRSRTSESKSLFVAAFDGLRSAFSPRRQAERQQRLDEAAGPSSCSEPSTKRPRLADSSDATQDSASLSIVQRVYLQGHRVPALEVADDSDADDVVIVEGGVAGKQKPKQSACRRRSRRQSRQCQPQEPAAGGGRAGRSLIGKFTYRPREAADGITVTNEDAACLRPGEYFNDVIVDFYLKYMQHCLLTPEQRSRTHVFNCFFYKRLTRRVEPGFMTGQPLAVRRHASVAKWTRRVDLFDKDFILVPINESCHWFLAVICFPELVGTVDYSTMLSPRLGRRRNQNVDDRAAAQEAAAELVGTRAEDGTLRLPCILVFDSLSGTAARTPNVTALRDYLQVEWDMKRAARDGKRQFNKDSIRGYSPVVPQQPNAVDCGPYMLHYAEMLFRKPIQQFTMHYFENQMRDWFQHEEIDNKRSEIKRLLVQLYQKIGPDPSAPAADRQEDSGSDGASEVRITAAG</sequence>
<feature type="region of interest" description="Disordered" evidence="6">
    <location>
        <begin position="482"/>
        <end position="508"/>
    </location>
</feature>
<accession>A0A1I8HRS6</accession>
<evidence type="ECO:0000256" key="3">
    <source>
        <dbReference type="ARBA" id="ARBA00022670"/>
    </source>
</evidence>
<proteinExistence type="inferred from homology"/>
<evidence type="ECO:0000313" key="9">
    <source>
        <dbReference type="WBParaSite" id="maker-uti_cns_0007482-snap-gene-0.4-mRNA-1"/>
    </source>
</evidence>
<dbReference type="Gene3D" id="1.10.418.20">
    <property type="match status" value="1"/>
</dbReference>
<dbReference type="SUPFAM" id="SSF54001">
    <property type="entry name" value="Cysteine proteinases"/>
    <property type="match status" value="1"/>
</dbReference>
<dbReference type="GO" id="GO:0005634">
    <property type="term" value="C:nucleus"/>
    <property type="evidence" value="ECO:0007669"/>
    <property type="project" value="TreeGrafter"/>
</dbReference>
<dbReference type="PANTHER" id="PTHR46896">
    <property type="entry name" value="SENTRIN-SPECIFIC PROTEASE"/>
    <property type="match status" value="1"/>
</dbReference>
<dbReference type="GO" id="GO:0006508">
    <property type="term" value="P:proteolysis"/>
    <property type="evidence" value="ECO:0007669"/>
    <property type="project" value="UniProtKB-KW"/>
</dbReference>
<keyword evidence="5" id="KW-0378">Hydrolase</keyword>
<dbReference type="PROSITE" id="PS50600">
    <property type="entry name" value="ULP_PROTEASE"/>
    <property type="match status" value="1"/>
</dbReference>
<name>A0A1I8HRS6_9PLAT</name>
<dbReference type="InterPro" id="IPR051947">
    <property type="entry name" value="Sentrin-specific_protease"/>
</dbReference>
<dbReference type="GO" id="GO:0005737">
    <property type="term" value="C:cytoplasm"/>
    <property type="evidence" value="ECO:0007669"/>
    <property type="project" value="TreeGrafter"/>
</dbReference>
<protein>
    <submittedName>
        <fullName evidence="9">ULP_PROTEASE domain-containing protein</fullName>
    </submittedName>
</protein>
<keyword evidence="3" id="KW-0645">Protease</keyword>
<dbReference type="PANTHER" id="PTHR46896:SF3">
    <property type="entry name" value="FI06413P-RELATED"/>
    <property type="match status" value="1"/>
</dbReference>
<dbReference type="Proteomes" id="UP000095280">
    <property type="component" value="Unplaced"/>
</dbReference>
<dbReference type="GO" id="GO:0070139">
    <property type="term" value="F:SUMO-specific endopeptidase activity"/>
    <property type="evidence" value="ECO:0007669"/>
    <property type="project" value="TreeGrafter"/>
</dbReference>
<evidence type="ECO:0000256" key="4">
    <source>
        <dbReference type="ARBA" id="ARBA00022786"/>
    </source>
</evidence>
<evidence type="ECO:0000256" key="6">
    <source>
        <dbReference type="SAM" id="MobiDB-lite"/>
    </source>
</evidence>
<evidence type="ECO:0000259" key="7">
    <source>
        <dbReference type="PROSITE" id="PS50600"/>
    </source>
</evidence>
<feature type="compositionally biased region" description="Low complexity" evidence="6">
    <location>
        <begin position="12"/>
        <end position="34"/>
    </location>
</feature>
<keyword evidence="4" id="KW-0833">Ubl conjugation pathway</keyword>
<dbReference type="AlphaFoldDB" id="A0A1I8HRS6"/>
<organism evidence="8 9">
    <name type="scientific">Macrostomum lignano</name>
    <dbReference type="NCBI Taxonomy" id="282301"/>
    <lineage>
        <taxon>Eukaryota</taxon>
        <taxon>Metazoa</taxon>
        <taxon>Spiralia</taxon>
        <taxon>Lophotrochozoa</taxon>
        <taxon>Platyhelminthes</taxon>
        <taxon>Rhabditophora</taxon>
        <taxon>Macrostomorpha</taxon>
        <taxon>Macrostomida</taxon>
        <taxon>Macrostomidae</taxon>
        <taxon>Macrostomum</taxon>
    </lineage>
</organism>
<dbReference type="WBParaSite" id="maker-uti_cns_0007482-snap-gene-0.4-mRNA-1">
    <property type="protein sequence ID" value="maker-uti_cns_0007482-snap-gene-0.4-mRNA-1"/>
    <property type="gene ID" value="maker-uti_cns_0007482-snap-gene-0.4"/>
</dbReference>
<dbReference type="Gene3D" id="3.30.310.130">
    <property type="entry name" value="Ubiquitin-related"/>
    <property type="match status" value="1"/>
</dbReference>
<evidence type="ECO:0000256" key="2">
    <source>
        <dbReference type="ARBA" id="ARBA00022553"/>
    </source>
</evidence>
<comment type="similarity">
    <text evidence="1">Belongs to the peptidase C48 family.</text>
</comment>
<feature type="domain" description="Ubiquitin-like protease family profile" evidence="7">
    <location>
        <begin position="204"/>
        <end position="435"/>
    </location>
</feature>
<keyword evidence="2" id="KW-0597">Phosphoprotein</keyword>
<feature type="region of interest" description="Disordered" evidence="6">
    <location>
        <begin position="73"/>
        <end position="113"/>
    </location>
</feature>
<dbReference type="GO" id="GO:0016926">
    <property type="term" value="P:protein desumoylation"/>
    <property type="evidence" value="ECO:0007669"/>
    <property type="project" value="TreeGrafter"/>
</dbReference>
<evidence type="ECO:0000313" key="8">
    <source>
        <dbReference type="Proteomes" id="UP000095280"/>
    </source>
</evidence>
<feature type="compositionally biased region" description="Polar residues" evidence="6">
    <location>
        <begin position="1"/>
        <end position="11"/>
    </location>
</feature>
<feature type="region of interest" description="Disordered" evidence="6">
    <location>
        <begin position="156"/>
        <end position="188"/>
    </location>
</feature>
<dbReference type="Pfam" id="PF02902">
    <property type="entry name" value="Peptidase_C48"/>
    <property type="match status" value="1"/>
</dbReference>
<evidence type="ECO:0000256" key="1">
    <source>
        <dbReference type="ARBA" id="ARBA00005234"/>
    </source>
</evidence>
<dbReference type="InterPro" id="IPR003653">
    <property type="entry name" value="Peptidase_C48_C"/>
</dbReference>
<dbReference type="InterPro" id="IPR038765">
    <property type="entry name" value="Papain-like_cys_pep_sf"/>
</dbReference>
<feature type="compositionally biased region" description="Basic and acidic residues" evidence="6">
    <location>
        <begin position="77"/>
        <end position="87"/>
    </location>
</feature>
<feature type="compositionally biased region" description="Basic residues" evidence="6">
    <location>
        <begin position="156"/>
        <end position="170"/>
    </location>
</feature>
<keyword evidence="8" id="KW-1185">Reference proteome</keyword>